<evidence type="ECO:0000256" key="2">
    <source>
        <dbReference type="ARBA" id="ARBA00022723"/>
    </source>
</evidence>
<dbReference type="Gene3D" id="1.10.760.10">
    <property type="entry name" value="Cytochrome c-like domain"/>
    <property type="match status" value="1"/>
</dbReference>
<keyword evidence="8" id="KW-1185">Reference proteome</keyword>
<feature type="transmembrane region" description="Helical" evidence="5">
    <location>
        <begin position="296"/>
        <end position="314"/>
    </location>
</feature>
<keyword evidence="5" id="KW-0472">Membrane</keyword>
<evidence type="ECO:0000313" key="7">
    <source>
        <dbReference type="EMBL" id="ATY84254.1"/>
    </source>
</evidence>
<dbReference type="GO" id="GO:0046872">
    <property type="term" value="F:metal ion binding"/>
    <property type="evidence" value="ECO:0007669"/>
    <property type="project" value="UniProtKB-KW"/>
</dbReference>
<dbReference type="Pfam" id="PF13442">
    <property type="entry name" value="Cytochrome_CBB3"/>
    <property type="match status" value="1"/>
</dbReference>
<evidence type="ECO:0000256" key="4">
    <source>
        <dbReference type="PROSITE-ProRule" id="PRU00433"/>
    </source>
</evidence>
<dbReference type="GO" id="GO:0009055">
    <property type="term" value="F:electron transfer activity"/>
    <property type="evidence" value="ECO:0007669"/>
    <property type="project" value="InterPro"/>
</dbReference>
<dbReference type="Proteomes" id="UP000231932">
    <property type="component" value="Chromosome"/>
</dbReference>
<reference evidence="8" key="1">
    <citation type="submission" date="2017-11" db="EMBL/GenBank/DDBJ databases">
        <title>Complete Genome Sequence of Kyrpidia sp. Strain EA-1, a thermophilic, hydrogen-oxidizing Bacterium, isolated from the Azores.</title>
        <authorList>
            <person name="Reiner J.E."/>
            <person name="Lapp C.J."/>
            <person name="Bunk B."/>
            <person name="Gescher J."/>
        </authorList>
    </citation>
    <scope>NUCLEOTIDE SEQUENCE [LARGE SCALE GENOMIC DNA]</scope>
    <source>
        <strain evidence="8">EA-1</strain>
    </source>
</reference>
<evidence type="ECO:0000259" key="6">
    <source>
        <dbReference type="PROSITE" id="PS51007"/>
    </source>
</evidence>
<evidence type="ECO:0000256" key="5">
    <source>
        <dbReference type="SAM" id="Phobius"/>
    </source>
</evidence>
<keyword evidence="2 4" id="KW-0479">Metal-binding</keyword>
<protein>
    <submittedName>
        <fullName evidence="7">Cytochrome C</fullName>
    </submittedName>
</protein>
<feature type="domain" description="Cytochrome c" evidence="6">
    <location>
        <begin position="367"/>
        <end position="443"/>
    </location>
</feature>
<dbReference type="SUPFAM" id="SSF46626">
    <property type="entry name" value="Cytochrome c"/>
    <property type="match status" value="1"/>
</dbReference>
<dbReference type="InterPro" id="IPR009056">
    <property type="entry name" value="Cyt_c-like_dom"/>
</dbReference>
<dbReference type="OrthoDB" id="9795893at2"/>
<dbReference type="InterPro" id="IPR036909">
    <property type="entry name" value="Cyt_c-like_dom_sf"/>
</dbReference>
<feature type="transmembrane region" description="Helical" evidence="5">
    <location>
        <begin position="142"/>
        <end position="161"/>
    </location>
</feature>
<accession>A0A2K8N4B4</accession>
<dbReference type="PROSITE" id="PS51007">
    <property type="entry name" value="CYTC"/>
    <property type="match status" value="1"/>
</dbReference>
<dbReference type="RefSeq" id="WP_100667082.1">
    <property type="nucleotide sequence ID" value="NZ_CP024955.1"/>
</dbReference>
<feature type="transmembrane region" description="Helical" evidence="5">
    <location>
        <begin position="215"/>
        <end position="240"/>
    </location>
</feature>
<feature type="transmembrane region" description="Helical" evidence="5">
    <location>
        <begin position="61"/>
        <end position="81"/>
    </location>
</feature>
<gene>
    <name evidence="7" type="ORF">CVV65_04230</name>
</gene>
<name>A0A2K8N4B4_9BACL</name>
<feature type="transmembrane region" description="Helical" evidence="5">
    <location>
        <begin position="16"/>
        <end position="40"/>
    </location>
</feature>
<dbReference type="GO" id="GO:0020037">
    <property type="term" value="F:heme binding"/>
    <property type="evidence" value="ECO:0007669"/>
    <property type="project" value="InterPro"/>
</dbReference>
<keyword evidence="3 4" id="KW-0408">Iron</keyword>
<evidence type="ECO:0000256" key="3">
    <source>
        <dbReference type="ARBA" id="ARBA00023004"/>
    </source>
</evidence>
<feature type="transmembrane region" description="Helical" evidence="5">
    <location>
        <begin position="181"/>
        <end position="203"/>
    </location>
</feature>
<dbReference type="KEGG" id="kyr:CVV65_04230"/>
<feature type="transmembrane region" description="Helical" evidence="5">
    <location>
        <begin position="101"/>
        <end position="122"/>
    </location>
</feature>
<evidence type="ECO:0000256" key="1">
    <source>
        <dbReference type="ARBA" id="ARBA00022617"/>
    </source>
</evidence>
<feature type="transmembrane region" description="Helical" evidence="5">
    <location>
        <begin position="264"/>
        <end position="284"/>
    </location>
</feature>
<organism evidence="7 8">
    <name type="scientific">Kyrpidia spormannii</name>
    <dbReference type="NCBI Taxonomy" id="2055160"/>
    <lineage>
        <taxon>Bacteria</taxon>
        <taxon>Bacillati</taxon>
        <taxon>Bacillota</taxon>
        <taxon>Bacilli</taxon>
        <taxon>Bacillales</taxon>
        <taxon>Alicyclobacillaceae</taxon>
        <taxon>Kyrpidia</taxon>
    </lineage>
</organism>
<sequence length="460" mass="51098">MEFPVFTLDQFGSGSLIALVAIVHVLISHGAAVGGSIMVVALETYAMKHKDLEMDDFAHRLLKYFFVVTTAVGALTGVGIWLTTGVVQPAAIGSMLRVFFWFWFTEWIVFVSEVVFILLYYFTWPKLTGAKKVLHRNIGIAYAVSSWLTMTLITGILAFMLTPGAWLSDGSRWDAFFNPTYLPSLAFRTFLALALASGFTMLYTQITVRKAELRARVLGVASRVLAGAGVMMFLTGYWYYQSVPGGGRALIQWATALSPQQFDLINYGGIFVVFLFAMVAIFYPMRLAASGRINRVIGVTASLLVMALAVFYVGEIEMVRESIRKPYVISGYMYANGIRVSDVERLNTEGILPNARFSPIQQVTPGQEIEAGREVFRLECQSCHVLHNFARQRRDLAFRLQGWNETTIYNYVKNLHQARAFMPPFVGTDQELRALSKFLATVPTQGTTATAGSPAGGIHE</sequence>
<keyword evidence="1 4" id="KW-0349">Heme</keyword>
<keyword evidence="5" id="KW-0812">Transmembrane</keyword>
<proteinExistence type="predicted"/>
<dbReference type="AlphaFoldDB" id="A0A2K8N4B4"/>
<keyword evidence="5" id="KW-1133">Transmembrane helix</keyword>
<dbReference type="SMR" id="A0A2K8N4B4"/>
<evidence type="ECO:0000313" key="8">
    <source>
        <dbReference type="Proteomes" id="UP000231932"/>
    </source>
</evidence>
<dbReference type="EMBL" id="CP024955">
    <property type="protein sequence ID" value="ATY84254.1"/>
    <property type="molecule type" value="Genomic_DNA"/>
</dbReference>